<proteinExistence type="predicted"/>
<organism evidence="1 2">
    <name type="scientific">Desulfonema magnum</name>
    <dbReference type="NCBI Taxonomy" id="45655"/>
    <lineage>
        <taxon>Bacteria</taxon>
        <taxon>Pseudomonadati</taxon>
        <taxon>Thermodesulfobacteriota</taxon>
        <taxon>Desulfobacteria</taxon>
        <taxon>Desulfobacterales</taxon>
        <taxon>Desulfococcaceae</taxon>
        <taxon>Desulfonema</taxon>
    </lineage>
</organism>
<evidence type="ECO:0000313" key="2">
    <source>
        <dbReference type="Proteomes" id="UP000663722"/>
    </source>
</evidence>
<keyword evidence="2" id="KW-1185">Reference proteome</keyword>
<dbReference type="KEGG" id="dmm:dnm_028320"/>
<dbReference type="Proteomes" id="UP000663722">
    <property type="component" value="Chromosome"/>
</dbReference>
<reference evidence="1" key="1">
    <citation type="journal article" date="2021" name="Microb. Physiol.">
        <title>Proteogenomic Insights into the Physiology of Marine, Sulfate-Reducing, Filamentous Desulfonema limicola and Desulfonema magnum.</title>
        <authorList>
            <person name="Schnaars V."/>
            <person name="Wohlbrand L."/>
            <person name="Scheve S."/>
            <person name="Hinrichs C."/>
            <person name="Reinhardt R."/>
            <person name="Rabus R."/>
        </authorList>
    </citation>
    <scope>NUCLEOTIDE SEQUENCE</scope>
    <source>
        <strain evidence="1">4be13</strain>
    </source>
</reference>
<dbReference type="AlphaFoldDB" id="A0A975BKI5"/>
<dbReference type="EMBL" id="CP061800">
    <property type="protein sequence ID" value="QTA86808.1"/>
    <property type="molecule type" value="Genomic_DNA"/>
</dbReference>
<protein>
    <submittedName>
        <fullName evidence="1">Uncharacterized protein</fullName>
    </submittedName>
</protein>
<name>A0A975BKI5_9BACT</name>
<sequence>MTTHNKGFFSKIKYPKCRAAEAKPCRIFCPPIRVRQALPHLPRNLNSGILLCEVP</sequence>
<evidence type="ECO:0000313" key="1">
    <source>
        <dbReference type="EMBL" id="QTA86808.1"/>
    </source>
</evidence>
<gene>
    <name evidence="1" type="ORF">dnm_028320</name>
</gene>
<accession>A0A975BKI5</accession>